<sequence>MKLGVFMVLFGDRSLTEALDYVAKSGLDTVEIGTGGYPGKAHCDPAELLADKAKLRAFAQAVQDRGLEISALSCHGNPLHPNAEVARQYHEDFENTVRLAAELGGLDVITFSGCPGESDTSQNPVWVTCPWPEEFTKVLDWQWQEKVIPYWSRQHQFLQEHGVRVAIEAHPGFVVYNTETMLRLRETCGDTIGMNFDPSHLFWQGMDPVACIKELGQKDAIFHFHAKDTAFDTRNMSLQGVLDTKSYRDELQRSWIFRTVGYGHGEKTWRDIISALQLVGYNGTLSIEHEDSLMAVDEGFQKAVAFLKQQVIREKHDNVWWA</sequence>
<name>A0A316DEB7_9BACL</name>
<evidence type="ECO:0000313" key="3">
    <source>
        <dbReference type="Proteomes" id="UP000245634"/>
    </source>
</evidence>
<dbReference type="OrthoDB" id="9779184at2"/>
<dbReference type="EMBL" id="QGGL01000001">
    <property type="protein sequence ID" value="PWK16567.1"/>
    <property type="molecule type" value="Genomic_DNA"/>
</dbReference>
<dbReference type="Proteomes" id="UP000245634">
    <property type="component" value="Unassembled WGS sequence"/>
</dbReference>
<dbReference type="InterPro" id="IPR050312">
    <property type="entry name" value="IolE/XylAMocC-like"/>
</dbReference>
<reference evidence="2 3" key="1">
    <citation type="submission" date="2018-05" db="EMBL/GenBank/DDBJ databases">
        <title>Genomic Encyclopedia of Type Strains, Phase IV (KMG-IV): sequencing the most valuable type-strain genomes for metagenomic binning, comparative biology and taxonomic classification.</title>
        <authorList>
            <person name="Goeker M."/>
        </authorList>
    </citation>
    <scope>NUCLEOTIDE SEQUENCE [LARGE SCALE GENOMIC DNA]</scope>
    <source>
        <strain evidence="2 3">DSM 18773</strain>
    </source>
</reference>
<dbReference type="RefSeq" id="WP_109685762.1">
    <property type="nucleotide sequence ID" value="NZ_QGGL01000001.1"/>
</dbReference>
<dbReference type="PANTHER" id="PTHR12110">
    <property type="entry name" value="HYDROXYPYRUVATE ISOMERASE"/>
    <property type="match status" value="1"/>
</dbReference>
<proteinExistence type="predicted"/>
<dbReference type="InterPro" id="IPR036237">
    <property type="entry name" value="Xyl_isomerase-like_sf"/>
</dbReference>
<organism evidence="2 3">
    <name type="scientific">Tumebacillus permanentifrigoris</name>
    <dbReference type="NCBI Taxonomy" id="378543"/>
    <lineage>
        <taxon>Bacteria</taxon>
        <taxon>Bacillati</taxon>
        <taxon>Bacillota</taxon>
        <taxon>Bacilli</taxon>
        <taxon>Bacillales</taxon>
        <taxon>Alicyclobacillaceae</taxon>
        <taxon>Tumebacillus</taxon>
    </lineage>
</organism>
<keyword evidence="3" id="KW-1185">Reference proteome</keyword>
<dbReference type="GO" id="GO:0016853">
    <property type="term" value="F:isomerase activity"/>
    <property type="evidence" value="ECO:0007669"/>
    <property type="project" value="UniProtKB-KW"/>
</dbReference>
<protein>
    <submittedName>
        <fullName evidence="2">Sugar phosphate isomerase/epimerase</fullName>
    </submittedName>
</protein>
<gene>
    <name evidence="2" type="ORF">C7459_101433</name>
</gene>
<comment type="caution">
    <text evidence="2">The sequence shown here is derived from an EMBL/GenBank/DDBJ whole genome shotgun (WGS) entry which is preliminary data.</text>
</comment>
<dbReference type="AlphaFoldDB" id="A0A316DEB7"/>
<keyword evidence="2" id="KW-0413">Isomerase</keyword>
<evidence type="ECO:0000313" key="2">
    <source>
        <dbReference type="EMBL" id="PWK16567.1"/>
    </source>
</evidence>
<evidence type="ECO:0000259" key="1">
    <source>
        <dbReference type="Pfam" id="PF01261"/>
    </source>
</evidence>
<dbReference type="Gene3D" id="3.20.20.150">
    <property type="entry name" value="Divalent-metal-dependent TIM barrel enzymes"/>
    <property type="match status" value="1"/>
</dbReference>
<accession>A0A316DEB7</accession>
<dbReference type="SUPFAM" id="SSF51658">
    <property type="entry name" value="Xylose isomerase-like"/>
    <property type="match status" value="1"/>
</dbReference>
<dbReference type="Pfam" id="PF01261">
    <property type="entry name" value="AP_endonuc_2"/>
    <property type="match status" value="1"/>
</dbReference>
<dbReference type="InterPro" id="IPR013022">
    <property type="entry name" value="Xyl_isomerase-like_TIM-brl"/>
</dbReference>
<feature type="domain" description="Xylose isomerase-like TIM barrel" evidence="1">
    <location>
        <begin position="19"/>
        <end position="309"/>
    </location>
</feature>
<dbReference type="PANTHER" id="PTHR12110:SF21">
    <property type="entry name" value="XYLOSE ISOMERASE-LIKE TIM BARREL DOMAIN-CONTAINING PROTEIN"/>
    <property type="match status" value="1"/>
</dbReference>